<evidence type="ECO:0000256" key="3">
    <source>
        <dbReference type="ARBA" id="ARBA00007164"/>
    </source>
</evidence>
<evidence type="ECO:0000256" key="12">
    <source>
        <dbReference type="ARBA" id="ARBA00034000"/>
    </source>
</evidence>
<dbReference type="InterPro" id="IPR015956">
    <property type="entry name" value="Peniciliin-bd_prot_C_sf"/>
</dbReference>
<feature type="active site" description="Proton acceptor" evidence="13">
    <location>
        <position position="66"/>
    </location>
</feature>
<name>A0A4R0PAC5_9HYPH</name>
<dbReference type="PANTHER" id="PTHR21581">
    <property type="entry name" value="D-ALANYL-D-ALANINE CARBOXYPEPTIDASE"/>
    <property type="match status" value="1"/>
</dbReference>
<keyword evidence="19" id="KW-1185">Reference proteome</keyword>
<dbReference type="PANTHER" id="PTHR21581:SF6">
    <property type="entry name" value="TRAFFICKING PROTEIN PARTICLE COMPLEX SUBUNIT 12"/>
    <property type="match status" value="1"/>
</dbReference>
<dbReference type="InterPro" id="IPR018044">
    <property type="entry name" value="Peptidase_S11"/>
</dbReference>
<dbReference type="Pfam" id="PF07943">
    <property type="entry name" value="PBP5_C"/>
    <property type="match status" value="1"/>
</dbReference>
<comment type="pathway">
    <text evidence="2">Cell wall biogenesis; peptidoglycan biosynthesis.</text>
</comment>
<keyword evidence="6" id="KW-0645">Protease</keyword>
<dbReference type="GO" id="GO:0006508">
    <property type="term" value="P:proteolysis"/>
    <property type="evidence" value="ECO:0007669"/>
    <property type="project" value="UniProtKB-KW"/>
</dbReference>
<dbReference type="RefSeq" id="WP_131570090.1">
    <property type="nucleotide sequence ID" value="NZ_JAINFK010000005.1"/>
</dbReference>
<comment type="catalytic activity">
    <reaction evidence="12">
        <text>Preferential cleavage: (Ac)2-L-Lys-D-Ala-|-D-Ala. Also transpeptidation of peptidyl-alanyl moieties that are N-acyl substituents of D-alanine.</text>
        <dbReference type="EC" id="3.4.16.4"/>
    </reaction>
</comment>
<evidence type="ECO:0000256" key="7">
    <source>
        <dbReference type="ARBA" id="ARBA00022729"/>
    </source>
</evidence>
<evidence type="ECO:0000256" key="10">
    <source>
        <dbReference type="ARBA" id="ARBA00022984"/>
    </source>
</evidence>
<keyword evidence="5 18" id="KW-0121">Carboxypeptidase</keyword>
<gene>
    <name evidence="18" type="ORF">E0D97_14220</name>
</gene>
<evidence type="ECO:0000256" key="16">
    <source>
        <dbReference type="SAM" id="SignalP"/>
    </source>
</evidence>
<organism evidence="18 19">
    <name type="scientific">Oricola cellulosilytica</name>
    <dbReference type="NCBI Taxonomy" id="1429082"/>
    <lineage>
        <taxon>Bacteria</taxon>
        <taxon>Pseudomonadati</taxon>
        <taxon>Pseudomonadota</taxon>
        <taxon>Alphaproteobacteria</taxon>
        <taxon>Hyphomicrobiales</taxon>
        <taxon>Ahrensiaceae</taxon>
        <taxon>Oricola</taxon>
    </lineage>
</organism>
<dbReference type="GO" id="GO:0009002">
    <property type="term" value="F:serine-type D-Ala-D-Ala carboxypeptidase activity"/>
    <property type="evidence" value="ECO:0007669"/>
    <property type="project" value="UniProtKB-EC"/>
</dbReference>
<dbReference type="InterPro" id="IPR012338">
    <property type="entry name" value="Beta-lactam/transpept-like"/>
</dbReference>
<evidence type="ECO:0000256" key="8">
    <source>
        <dbReference type="ARBA" id="ARBA00022801"/>
    </source>
</evidence>
<dbReference type="Pfam" id="PF00768">
    <property type="entry name" value="Peptidase_S11"/>
    <property type="match status" value="1"/>
</dbReference>
<evidence type="ECO:0000256" key="11">
    <source>
        <dbReference type="ARBA" id="ARBA00023316"/>
    </source>
</evidence>
<reference evidence="18 19" key="1">
    <citation type="journal article" date="2015" name="Antonie Van Leeuwenhoek">
        <title>Oricola cellulosilytica gen. nov., sp. nov., a cellulose-degrading bacterium of the family Phyllobacteriaceae isolated from surface seashore water, and emended descriptions of Mesorhizobium loti and Phyllobacterium myrsinacearum.</title>
        <authorList>
            <person name="Hameed A."/>
            <person name="Shahina M."/>
            <person name="Lai W.A."/>
            <person name="Lin S.Y."/>
            <person name="Young L.S."/>
            <person name="Liu Y.C."/>
            <person name="Hsu Y.H."/>
            <person name="Young C.C."/>
        </authorList>
    </citation>
    <scope>NUCLEOTIDE SEQUENCE [LARGE SCALE GENOMIC DNA]</scope>
    <source>
        <strain evidence="18 19">KCTC 52183</strain>
    </source>
</reference>
<dbReference type="PRINTS" id="PR00725">
    <property type="entry name" value="DADACBPTASE1"/>
</dbReference>
<feature type="chain" id="PRO_5021012699" description="serine-type D-Ala-D-Ala carboxypeptidase" evidence="16">
    <location>
        <begin position="30"/>
        <end position="389"/>
    </location>
</feature>
<feature type="domain" description="Peptidase S11 D-Ala-D-Ala carboxypeptidase A C-terminal" evidence="17">
    <location>
        <begin position="280"/>
        <end position="370"/>
    </location>
</feature>
<dbReference type="Proteomes" id="UP000291301">
    <property type="component" value="Unassembled WGS sequence"/>
</dbReference>
<proteinExistence type="inferred from homology"/>
<evidence type="ECO:0000259" key="17">
    <source>
        <dbReference type="SMART" id="SM00936"/>
    </source>
</evidence>
<evidence type="ECO:0000256" key="5">
    <source>
        <dbReference type="ARBA" id="ARBA00022645"/>
    </source>
</evidence>
<evidence type="ECO:0000256" key="14">
    <source>
        <dbReference type="PIRSR" id="PIRSR618044-2"/>
    </source>
</evidence>
<dbReference type="Gene3D" id="2.60.410.10">
    <property type="entry name" value="D-Ala-D-Ala carboxypeptidase, C-terminal domain"/>
    <property type="match status" value="1"/>
</dbReference>
<feature type="signal peptide" evidence="16">
    <location>
        <begin position="1"/>
        <end position="29"/>
    </location>
</feature>
<evidence type="ECO:0000256" key="4">
    <source>
        <dbReference type="ARBA" id="ARBA00012448"/>
    </source>
</evidence>
<dbReference type="UniPathway" id="UPA00219"/>
<keyword evidence="11" id="KW-0961">Cell wall biogenesis/degradation</keyword>
<dbReference type="SUPFAM" id="SSF56601">
    <property type="entry name" value="beta-lactamase/transpeptidase-like"/>
    <property type="match status" value="1"/>
</dbReference>
<evidence type="ECO:0000256" key="2">
    <source>
        <dbReference type="ARBA" id="ARBA00004752"/>
    </source>
</evidence>
<keyword evidence="8" id="KW-0378">Hydrolase</keyword>
<dbReference type="InterPro" id="IPR001967">
    <property type="entry name" value="Peptidase_S11_N"/>
</dbReference>
<evidence type="ECO:0000256" key="6">
    <source>
        <dbReference type="ARBA" id="ARBA00022670"/>
    </source>
</evidence>
<dbReference type="SUPFAM" id="SSF69189">
    <property type="entry name" value="Penicillin-binding protein associated domain"/>
    <property type="match status" value="1"/>
</dbReference>
<dbReference type="GO" id="GO:0009252">
    <property type="term" value="P:peptidoglycan biosynthetic process"/>
    <property type="evidence" value="ECO:0007669"/>
    <property type="project" value="UniProtKB-UniPathway"/>
</dbReference>
<dbReference type="OrthoDB" id="9795979at2"/>
<sequence>MTTRILAQIVLPALFGLVSLLAASGQSNAQLFETRAQQAVLLDANTGTVLYTKNADDTVPPASLAKMMTMEVVFNALKSGRLNMDDEFLVSEYAWRTGGAVSGGSTMFAELNSSIRLEDLIKGVIVQSANDGCIIIAEGMAGSEDNFARLMTERARNIGLEKSVFKNSTGLPAEGQVVTMRELAKLANYLQREYPDLYKLYSLREFTWNKITQRNRNPLLAMGIGADGVKTGFTEESGYAIVGSVKRDGRRLIAALSGMTDERTRAEEARKILDWGVRAFESYELFKKDELIGNVRLYGGEMLTVPVTVREDLEILLPITERDRMKARVVYQGPVKAPVRAGDQIAALKIWIGDDLSQETPLYAAESVGKGPIHRQALDAMSELVLGWF</sequence>
<dbReference type="EMBL" id="SJST01000006">
    <property type="protein sequence ID" value="TCD13157.1"/>
    <property type="molecule type" value="Genomic_DNA"/>
</dbReference>
<keyword evidence="7 16" id="KW-0732">Signal</keyword>
<dbReference type="InterPro" id="IPR037167">
    <property type="entry name" value="Peptidase_S11_C_sf"/>
</dbReference>
<accession>A0A4R0PAC5</accession>
<evidence type="ECO:0000256" key="13">
    <source>
        <dbReference type="PIRSR" id="PIRSR618044-1"/>
    </source>
</evidence>
<dbReference type="GO" id="GO:0008360">
    <property type="term" value="P:regulation of cell shape"/>
    <property type="evidence" value="ECO:0007669"/>
    <property type="project" value="UniProtKB-KW"/>
</dbReference>
<dbReference type="SMART" id="SM00936">
    <property type="entry name" value="PBP5_C"/>
    <property type="match status" value="1"/>
</dbReference>
<dbReference type="AlphaFoldDB" id="A0A4R0PAC5"/>
<protein>
    <recommendedName>
        <fullName evidence="4">serine-type D-Ala-D-Ala carboxypeptidase</fullName>
        <ecNumber evidence="4">3.4.16.4</ecNumber>
    </recommendedName>
</protein>
<evidence type="ECO:0000256" key="9">
    <source>
        <dbReference type="ARBA" id="ARBA00022960"/>
    </source>
</evidence>
<feature type="active site" description="Acyl-ester intermediate" evidence="13">
    <location>
        <position position="63"/>
    </location>
</feature>
<comment type="similarity">
    <text evidence="3 15">Belongs to the peptidase S11 family.</text>
</comment>
<dbReference type="GO" id="GO:0071555">
    <property type="term" value="P:cell wall organization"/>
    <property type="evidence" value="ECO:0007669"/>
    <property type="project" value="UniProtKB-KW"/>
</dbReference>
<evidence type="ECO:0000256" key="1">
    <source>
        <dbReference type="ARBA" id="ARBA00003217"/>
    </source>
</evidence>
<keyword evidence="9" id="KW-0133">Cell shape</keyword>
<dbReference type="EC" id="3.4.16.4" evidence="4"/>
<comment type="caution">
    <text evidence="18">The sequence shown here is derived from an EMBL/GenBank/DDBJ whole genome shotgun (WGS) entry which is preliminary data.</text>
</comment>
<evidence type="ECO:0000313" key="18">
    <source>
        <dbReference type="EMBL" id="TCD13157.1"/>
    </source>
</evidence>
<evidence type="ECO:0000313" key="19">
    <source>
        <dbReference type="Proteomes" id="UP000291301"/>
    </source>
</evidence>
<keyword evidence="10" id="KW-0573">Peptidoglycan synthesis</keyword>
<comment type="function">
    <text evidence="1">Removes C-terminal D-alanyl residues from sugar-peptide cell wall precursors.</text>
</comment>
<dbReference type="Gene3D" id="3.40.710.10">
    <property type="entry name" value="DD-peptidase/beta-lactamase superfamily"/>
    <property type="match status" value="1"/>
</dbReference>
<feature type="binding site" evidence="14">
    <location>
        <position position="230"/>
    </location>
    <ligand>
        <name>substrate</name>
    </ligand>
</feature>
<evidence type="ECO:0000256" key="15">
    <source>
        <dbReference type="RuleBase" id="RU004016"/>
    </source>
</evidence>
<feature type="active site" evidence="13">
    <location>
        <position position="128"/>
    </location>
</feature>
<dbReference type="InterPro" id="IPR012907">
    <property type="entry name" value="Peptidase_S11_C"/>
</dbReference>